<dbReference type="GO" id="GO:0015031">
    <property type="term" value="P:protein transport"/>
    <property type="evidence" value="ECO:0007669"/>
    <property type="project" value="TreeGrafter"/>
</dbReference>
<accession>A0A1I8P8K7</accession>
<comment type="similarity">
    <text evidence="1">Belongs to the arrestin family.</text>
</comment>
<dbReference type="InterPro" id="IPR011021">
    <property type="entry name" value="Arrestin-like_N"/>
</dbReference>
<dbReference type="GO" id="GO:0005737">
    <property type="term" value="C:cytoplasm"/>
    <property type="evidence" value="ECO:0007669"/>
    <property type="project" value="TreeGrafter"/>
</dbReference>
<dbReference type="OrthoDB" id="7785529at2759"/>
<gene>
    <name evidence="4" type="primary">106095607</name>
</gene>
<organism evidence="4 5">
    <name type="scientific">Stomoxys calcitrans</name>
    <name type="common">Stable fly</name>
    <name type="synonym">Conops calcitrans</name>
    <dbReference type="NCBI Taxonomy" id="35570"/>
    <lineage>
        <taxon>Eukaryota</taxon>
        <taxon>Metazoa</taxon>
        <taxon>Ecdysozoa</taxon>
        <taxon>Arthropoda</taxon>
        <taxon>Hexapoda</taxon>
        <taxon>Insecta</taxon>
        <taxon>Pterygota</taxon>
        <taxon>Neoptera</taxon>
        <taxon>Endopterygota</taxon>
        <taxon>Diptera</taxon>
        <taxon>Brachycera</taxon>
        <taxon>Muscomorpha</taxon>
        <taxon>Muscoidea</taxon>
        <taxon>Muscidae</taxon>
        <taxon>Stomoxys</taxon>
    </lineage>
</organism>
<dbReference type="InterPro" id="IPR011022">
    <property type="entry name" value="Arrestin_C-like"/>
</dbReference>
<dbReference type="SUPFAM" id="SSF81296">
    <property type="entry name" value="E set domains"/>
    <property type="match status" value="2"/>
</dbReference>
<evidence type="ECO:0000313" key="4">
    <source>
        <dbReference type="EnsemblMetazoa" id="SCAU005834-PA"/>
    </source>
</evidence>
<protein>
    <recommendedName>
        <fullName evidence="3">Arrestin C-terminal-like domain-containing protein</fullName>
    </recommendedName>
</protein>
<keyword evidence="2" id="KW-0716">Sensory transduction</keyword>
<dbReference type="EnsemblMetazoa" id="SCAU005834-RA">
    <property type="protein sequence ID" value="SCAU005834-PA"/>
    <property type="gene ID" value="SCAU005834"/>
</dbReference>
<reference evidence="4" key="1">
    <citation type="submission" date="2020-05" db="UniProtKB">
        <authorList>
            <consortium name="EnsemblMetazoa"/>
        </authorList>
    </citation>
    <scope>IDENTIFICATION</scope>
    <source>
        <strain evidence="4">USDA</strain>
    </source>
</reference>
<dbReference type="STRING" id="35570.A0A1I8P8K7"/>
<name>A0A1I8P8K7_STOCA</name>
<dbReference type="Pfam" id="PF00339">
    <property type="entry name" value="Arrestin_N"/>
    <property type="match status" value="1"/>
</dbReference>
<evidence type="ECO:0000313" key="5">
    <source>
        <dbReference type="Proteomes" id="UP000095300"/>
    </source>
</evidence>
<dbReference type="InterPro" id="IPR014752">
    <property type="entry name" value="Arrestin-like_C"/>
</dbReference>
<dbReference type="PANTHER" id="PTHR11188:SF167">
    <property type="entry name" value="ARRESTIN C-TERMINAL-LIKE DOMAIN-CONTAINING PROTEIN-RELATED"/>
    <property type="match status" value="1"/>
</dbReference>
<keyword evidence="5" id="KW-1185">Reference proteome</keyword>
<dbReference type="AlphaFoldDB" id="A0A1I8P8K7"/>
<proteinExistence type="inferred from homology"/>
<feature type="domain" description="Arrestin C-terminal-like" evidence="3">
    <location>
        <begin position="180"/>
        <end position="316"/>
    </location>
</feature>
<dbReference type="SMART" id="SM01017">
    <property type="entry name" value="Arrestin_C"/>
    <property type="match status" value="1"/>
</dbReference>
<dbReference type="Proteomes" id="UP000095300">
    <property type="component" value="Unassembled WGS sequence"/>
</dbReference>
<evidence type="ECO:0000256" key="1">
    <source>
        <dbReference type="ARBA" id="ARBA00005298"/>
    </source>
</evidence>
<dbReference type="PANTHER" id="PTHR11188">
    <property type="entry name" value="ARRESTIN DOMAIN CONTAINING PROTEIN"/>
    <property type="match status" value="1"/>
</dbReference>
<dbReference type="Gene3D" id="2.60.40.640">
    <property type="match status" value="2"/>
</dbReference>
<evidence type="ECO:0000256" key="2">
    <source>
        <dbReference type="ARBA" id="ARBA00022606"/>
    </source>
</evidence>
<dbReference type="InterPro" id="IPR014756">
    <property type="entry name" value="Ig_E-set"/>
</dbReference>
<evidence type="ECO:0000259" key="3">
    <source>
        <dbReference type="SMART" id="SM01017"/>
    </source>
</evidence>
<dbReference type="InterPro" id="IPR050357">
    <property type="entry name" value="Arrestin_domain-protein"/>
</dbReference>
<sequence length="375" mass="41498">MSLLSCFLRFESAQESYRPGEVIKGTVTLNVHGSSTLLIKALSIKCSGYASCQWEKPQTAKKESKKPKPKEFYVSREDYISTQSYIIGSEQANPSALSPGTHIYSFMVQLPSNAPSSFDGALGFIRYELQVNANYIDRIDCLTSTPLMVEQSKDLRRLAADIQTATENEKYEAKPCLKFWRRPLQLYVSLPQSGYVVGECISVHVKVSNHGNVKLKDITTKLNRIVTYKGAIKERKPMETSETTAIACNVHGLFGQNSNVTQHLQQLFVPKTSPSLDATECKCLSVRYEVEVTVCARNAKRFVQTVVPIVVGTVSLSSDEKLPVLNTATNHAATITVARSMDELNLPSTWEMRRDNVTALQQAAQLSASTSSLGK</sequence>
<dbReference type="VEuPathDB" id="VectorBase:SCAU005834"/>
<dbReference type="Pfam" id="PF02752">
    <property type="entry name" value="Arrestin_C"/>
    <property type="match status" value="1"/>
</dbReference>